<keyword evidence="3" id="KW-1185">Reference proteome</keyword>
<sequence length="1025" mass="105087">MPCLVEPALVVAGVGHLAQGVDQVLVVALQAAGDLQRLLGERDGLGDLADLAQQEREGLRHAQDVHVLLAGGGEPGAPGLAGEVGGAFVVAPEVQEPDGVVDEVAHIGVGAGHRLRGEDVREQRLVGAPLQRRAVGAGLGGREQLVGGVTHPRALFAAQLGQEHGLEQTVHLEGVRPRVDLDQGELAEVTDGAVQFDRLAQQGVDLGRDADAPAAAQHGPRDGLGRHAGADVEQLPGAGVVLLDALQRDVPGSRDGDRVVGVRVEFEDLRAALGQQVEVLVDLHARDGPPGARLLHRERQVAQGLGEPVGVLGGQVGGTLLEQFDRLLPLEDVHRQRCGHPFPGAVPGGDDDLPGAVGGEVGAYRLDVLGVVEDEQPVVVRGSGAQRFEHGGHGGVGRGGAQAVLTGRSDAQLGRELGEGGQDEALAFGGDPADHLVVVLVGVDVLQRQLGLSDPAQPVQRMRQHRRRVLRPQLFLHGPQQRLPADERGVPQRHVHQEGGRFGRGGRHGGLSLRGILWGGVGYQGWHGRFSSFVGAVRRWQTSRSVGQFPRSRAVHLRGCSTGHSRTHSIGGTGPAGPGESGLDTAGPLGVRPRERPHHGELAPRPAPLGRVGQRGAHRIAQGGAQRDTPGARGGQFAHHADGVGELAAGGGGEQFLADTVGELGVPLAAAVPVDQPAHQDLGEVVRAGLRHGAPPQLFHEVELEGNGGELGGEPARCRGGEREEAAHGGLRGAREAGGAQAGRGRPLGEGAGQDDRQAAAHSALPGDEVGPGGEGTGLQGEHRHGHGAVARLGQRSQGVGAAGRRPVFEAVVGGAESAGLQDGRVGVERGAVTQMRRQQMHQGRGACVGEPAEQVVGGGRGPPVGESVGDHEEDAVATPVEEFGGVGGRPGGGPAQGSCPGARHVHPDRAHGPEGAAVLGGLGETGGGLLPDPQGGRVVDEQDQVEGRRTGGTQEGHPHAVHDSLLGGGLFVELQGVPRGHAAGQLVQRAGEPGGRAPRGLPRAVVGGQQRLPETQGEAALGVG</sequence>
<protein>
    <submittedName>
        <fullName evidence="2">Uncharacterized protein</fullName>
    </submittedName>
</protein>
<feature type="compositionally biased region" description="Gly residues" evidence="1">
    <location>
        <begin position="740"/>
        <end position="752"/>
    </location>
</feature>
<reference evidence="2 3" key="1">
    <citation type="submission" date="2013-02" db="EMBL/GenBank/DDBJ databases">
        <title>Draft Genome Sequence of Streptomyces afghaniensis, Which Produces Compounds of the Julimycin B-Complex.</title>
        <authorList>
            <person name="Gruening B.A."/>
            <person name="Praeg A."/>
            <person name="Erxleben A."/>
            <person name="Guenther S."/>
            <person name="Fiedler H.-P."/>
            <person name="Goodfellow M."/>
            <person name="Mueller M."/>
        </authorList>
    </citation>
    <scope>NUCLEOTIDE SEQUENCE [LARGE SCALE GENOMIC DNA]</scope>
    <source>
        <strain evidence="2 3">772</strain>
    </source>
</reference>
<feature type="compositionally biased region" description="Gly residues" evidence="1">
    <location>
        <begin position="770"/>
        <end position="779"/>
    </location>
</feature>
<dbReference type="EMBL" id="AOPY01001450">
    <property type="protein sequence ID" value="EPJ38647.1"/>
    <property type="molecule type" value="Genomic_DNA"/>
</dbReference>
<organism evidence="2 3">
    <name type="scientific">Streptomyces afghaniensis 772</name>
    <dbReference type="NCBI Taxonomy" id="1283301"/>
    <lineage>
        <taxon>Bacteria</taxon>
        <taxon>Bacillati</taxon>
        <taxon>Actinomycetota</taxon>
        <taxon>Actinomycetes</taxon>
        <taxon>Kitasatosporales</taxon>
        <taxon>Streptomycetaceae</taxon>
        <taxon>Streptomyces</taxon>
    </lineage>
</organism>
<feature type="compositionally biased region" description="Gly residues" evidence="1">
    <location>
        <begin position="571"/>
        <end position="580"/>
    </location>
</feature>
<evidence type="ECO:0000256" key="1">
    <source>
        <dbReference type="SAM" id="MobiDB-lite"/>
    </source>
</evidence>
<dbReference type="AlphaFoldDB" id="S4MXN7"/>
<gene>
    <name evidence="2" type="ORF">STAFG_4285</name>
</gene>
<feature type="compositionally biased region" description="Low complexity" evidence="1">
    <location>
        <begin position="991"/>
        <end position="1005"/>
    </location>
</feature>
<feature type="region of interest" description="Disordered" evidence="1">
    <location>
        <begin position="705"/>
        <end position="786"/>
    </location>
</feature>
<dbReference type="PATRIC" id="fig|1283301.3.peg.4256"/>
<comment type="caution">
    <text evidence="2">The sequence shown here is derived from an EMBL/GenBank/DDBJ whole genome shotgun (WGS) entry which is preliminary data.</text>
</comment>
<accession>S4MXN7</accession>
<feature type="compositionally biased region" description="Basic and acidic residues" evidence="1">
    <location>
        <begin position="716"/>
        <end position="727"/>
    </location>
</feature>
<evidence type="ECO:0000313" key="2">
    <source>
        <dbReference type="EMBL" id="EPJ38647.1"/>
    </source>
</evidence>
<evidence type="ECO:0000313" key="3">
    <source>
        <dbReference type="Proteomes" id="UP000015001"/>
    </source>
</evidence>
<feature type="region of interest" description="Disordered" evidence="1">
    <location>
        <begin position="915"/>
        <end position="937"/>
    </location>
</feature>
<feature type="region of interest" description="Disordered" evidence="1">
    <location>
        <begin position="559"/>
        <end position="638"/>
    </location>
</feature>
<dbReference type="HOGENOM" id="CLU_295247_0_0_11"/>
<feature type="compositionally biased region" description="Basic and acidic residues" evidence="1">
    <location>
        <begin position="592"/>
        <end position="602"/>
    </location>
</feature>
<dbReference type="Proteomes" id="UP000015001">
    <property type="component" value="Unassembled WGS sequence"/>
</dbReference>
<feature type="region of interest" description="Disordered" evidence="1">
    <location>
        <begin position="991"/>
        <end position="1025"/>
    </location>
</feature>
<proteinExistence type="predicted"/>
<name>S4MXN7_9ACTN</name>
<feature type="compositionally biased region" description="Gly residues" evidence="1">
    <location>
        <begin position="919"/>
        <end position="930"/>
    </location>
</feature>